<evidence type="ECO:0000256" key="1">
    <source>
        <dbReference type="SAM" id="MobiDB-lite"/>
    </source>
</evidence>
<dbReference type="STRING" id="264462.Bd1743"/>
<keyword evidence="4" id="KW-1185">Reference proteome</keyword>
<feature type="region of interest" description="Disordered" evidence="1">
    <location>
        <begin position="335"/>
        <end position="391"/>
    </location>
</feature>
<evidence type="ECO:0000256" key="2">
    <source>
        <dbReference type="SAM" id="SignalP"/>
    </source>
</evidence>
<dbReference type="AlphaFoldDB" id="Q6MM95"/>
<protein>
    <submittedName>
        <fullName evidence="3">Uncharacterized protein</fullName>
    </submittedName>
</protein>
<dbReference type="Proteomes" id="UP000008080">
    <property type="component" value="Chromosome"/>
</dbReference>
<dbReference type="HOGENOM" id="CLU_308300_0_0_7"/>
<dbReference type="EMBL" id="BX842650">
    <property type="protein sequence ID" value="CAE79610.1"/>
    <property type="molecule type" value="Genomic_DNA"/>
</dbReference>
<accession>Q6MM95</accession>
<name>Q6MM95_BDEBA</name>
<gene>
    <name evidence="3" type="ordered locus">Bd1743</name>
</gene>
<proteinExistence type="predicted"/>
<evidence type="ECO:0000313" key="3">
    <source>
        <dbReference type="EMBL" id="CAE79610.1"/>
    </source>
</evidence>
<feature type="chain" id="PRO_5004277005" evidence="2">
    <location>
        <begin position="31"/>
        <end position="957"/>
    </location>
</feature>
<keyword evidence="2" id="KW-0732">Signal</keyword>
<organism evidence="3 4">
    <name type="scientific">Bdellovibrio bacteriovorus (strain ATCC 15356 / DSM 50701 / NCIMB 9529 / HD100)</name>
    <dbReference type="NCBI Taxonomy" id="264462"/>
    <lineage>
        <taxon>Bacteria</taxon>
        <taxon>Pseudomonadati</taxon>
        <taxon>Bdellovibrionota</taxon>
        <taxon>Bdellovibrionia</taxon>
        <taxon>Bdellovibrionales</taxon>
        <taxon>Pseudobdellovibrionaceae</taxon>
        <taxon>Bdellovibrio</taxon>
    </lineage>
</organism>
<feature type="signal peptide" evidence="2">
    <location>
        <begin position="1"/>
        <end position="30"/>
    </location>
</feature>
<dbReference type="KEGG" id="bba:Bd1743"/>
<feature type="compositionally biased region" description="Basic and acidic residues" evidence="1">
    <location>
        <begin position="335"/>
        <end position="387"/>
    </location>
</feature>
<reference evidence="3 4" key="1">
    <citation type="journal article" date="2004" name="Science">
        <title>A predator unmasked: life cycle of Bdellovibrio bacteriovorus from a genomic perspective.</title>
        <authorList>
            <person name="Rendulic S."/>
            <person name="Jagtap P."/>
            <person name="Rosinus A."/>
            <person name="Eppinger M."/>
            <person name="Baar C."/>
            <person name="Lanz C."/>
            <person name="Keller H."/>
            <person name="Lambert C."/>
            <person name="Evans K.J."/>
            <person name="Goesmann A."/>
            <person name="Meyer F."/>
            <person name="Sockett R.E."/>
            <person name="Schuster S.C."/>
        </authorList>
    </citation>
    <scope>NUCLEOTIDE SEQUENCE [LARGE SCALE GENOMIC DNA]</scope>
    <source>
        <strain evidence="4">ATCC 15356 / DSM 50701 / NCIMB 9529 / HD100</strain>
    </source>
</reference>
<sequence length="957" mass="104187">MNCTQLNSTEPWMNMKVLVSLLVIASVVNAQEQNPPLTLEEAAKLYKPTYKTNFSTDMTAFMQNSPIFNGLGFVYVNPNGVSPKITETVTFNTNTIKVPVTTTTIVDVPYTYTVPVTTTTTVTVPYTYTVPVTTSWTTTSVVRTEVVTPYSVISNSGNFNLTAGVSPVIQSTVGDVVNMAMASPHSLPKSENYQLVGTDAPGYWVVNGAPTSAADVRAAIGSKGSNQPFDPWGAGAVDLSGWTTTGTSSSSVTNVVTNPADYVDGNGVLHRGRTVTVSTYSSVEDRTIVRLYSWNDSNGNGIVDDTDQVQILQGGRFTGEATSVDTIESGERVTYREETVTEHHTATHQEERTGTREETRTETHDEERTGVRQEERTETHEEERTETTKQVTQNKKNVWKFSFSPILSLDVQTPTKITSLDSQFVVPTVSEGVSRKFIEPASQNKGFLVEKKIAVTGVVGGNVVAQYSSWKPGTAITLGMAPIAGTEKTYRTVVKTGYEAENVSVPSVPSKLADLKKLKVGDSLSFAQTGGVMFSAGVAYVAMNVGVNYVAFGQWKTEVQRVGDSIYYVNRTALKLNNFGASIGTTLTVAYTANQFKSTDSQFSWLFNAADPQGAKALENFVFKGIALDAQKVVDSNGEASVMKVTKQENIARGAMRTISMGVPYVTASWGKGRINSTQLTQYFPDNTLGDANYSVYLKARDSRMFNWIENSTTAFSAGRYFVRDVNTNDLQDSGYMGQFIVSYTDTHTKGSELQRVVNQLVALTGMHKELYVKVPDMKNIGYSTLAFSLNFDKSATDFLMALATDRQASRKLERDAQVFLNGYIRSNGFNRAQNSSDQDPIKMCGTVYNLDISVCIRQAQDATLHATGEAIVNLRDMKLALDRGNRKAFTVAYADFGKSLTSSPFTFQAILSAAVAGTAGKGVTSSYSVSGTRIKNYSLTPSWDAALVNEVKPLVQ</sequence>
<evidence type="ECO:0000313" key="4">
    <source>
        <dbReference type="Proteomes" id="UP000008080"/>
    </source>
</evidence>